<organism evidence="1 2">
    <name type="scientific">Actinomadura yumaensis</name>
    <dbReference type="NCBI Taxonomy" id="111807"/>
    <lineage>
        <taxon>Bacteria</taxon>
        <taxon>Bacillati</taxon>
        <taxon>Actinomycetota</taxon>
        <taxon>Actinomycetes</taxon>
        <taxon>Streptosporangiales</taxon>
        <taxon>Thermomonosporaceae</taxon>
        <taxon>Actinomadura</taxon>
    </lineage>
</organism>
<keyword evidence="2" id="KW-1185">Reference proteome</keyword>
<dbReference type="Gene3D" id="3.40.50.300">
    <property type="entry name" value="P-loop containing nucleotide triphosphate hydrolases"/>
    <property type="match status" value="1"/>
</dbReference>
<dbReference type="PANTHER" id="PTHR46082">
    <property type="entry name" value="ATP/GTP-BINDING PROTEIN-RELATED"/>
    <property type="match status" value="1"/>
</dbReference>
<dbReference type="Proteomes" id="UP001596380">
    <property type="component" value="Unassembled WGS sequence"/>
</dbReference>
<dbReference type="RefSeq" id="WP_160823686.1">
    <property type="nucleotide sequence ID" value="NZ_JBHSXS010000002.1"/>
</dbReference>
<name>A0ABW2CCW5_9ACTN</name>
<dbReference type="EMBL" id="JBHSXS010000002">
    <property type="protein sequence ID" value="MFC6878968.1"/>
    <property type="molecule type" value="Genomic_DNA"/>
</dbReference>
<gene>
    <name evidence="1" type="ORF">ACFQKB_04240</name>
</gene>
<comment type="caution">
    <text evidence="1">The sequence shown here is derived from an EMBL/GenBank/DDBJ whole genome shotgun (WGS) entry which is preliminary data.</text>
</comment>
<dbReference type="SUPFAM" id="SSF52540">
    <property type="entry name" value="P-loop containing nucleoside triphosphate hydrolases"/>
    <property type="match status" value="1"/>
</dbReference>
<dbReference type="InterPro" id="IPR027417">
    <property type="entry name" value="P-loop_NTPase"/>
</dbReference>
<accession>A0ABW2CCW5</accession>
<evidence type="ECO:0000313" key="2">
    <source>
        <dbReference type="Proteomes" id="UP001596380"/>
    </source>
</evidence>
<dbReference type="PANTHER" id="PTHR46082:SF6">
    <property type="entry name" value="AAA+ ATPASE DOMAIN-CONTAINING PROTEIN-RELATED"/>
    <property type="match status" value="1"/>
</dbReference>
<dbReference type="Gene3D" id="1.25.40.10">
    <property type="entry name" value="Tetratricopeptide repeat domain"/>
    <property type="match status" value="2"/>
</dbReference>
<dbReference type="InterPro" id="IPR011990">
    <property type="entry name" value="TPR-like_helical_dom_sf"/>
</dbReference>
<sequence>MADAGLVWTAVGTVGTVASLGFAWVQVRTQRAGAAAPEPEAERGAADIFGMSVAVPTGALPVEVRGRDAVLGELKRWAARPGSAGAAGAAGAVVVLAGMGGQGKTTLATALAGHRAARGKPVWWVSAADRSSLAAGLVTVARRLGASRADLEAIAYGAGDAPDRLWALLERAPAGWLLVLDNADEPGVLAGVAAPGDGTGWLRPSKRGLTVVTSRDADPGTWGRHAVVRNVGALGEDDAALVLLDLAPRAGSVEGARALARRLGCLALALRLAGGYLNSGGARWRTFDEYRHALDDGDGLGRLDGGGDPRTVVMRTWEISLDGLERDGFPLARTLLRLLSCFAPATPIPYGLLDPPLVPASERDVERALDGLARFGLIECRDRGIAVHPLVADTNRAHLDGAERARVAGAAADLVAAAVRRLSLDRPGDWPAHHALGPHLHAVFGSVADALDRARLAALAGSAREVSEVLRMTAAAEAGERLCLAALPHLDGRGPGALALRHELGRLTAARGRWTEAAEAYTRLLPEMRDVLGADDPGVLALRHDLGWVTAVLGRLDEAEEIFRGLLPDRVRVSGADARGAIDTRHEIAWVAGVRGRWTEAEAGYREVLRDRRRLLGDDHPDTLITVHELAWALSGQGRLDEAEAVHRDNLRTRRRVLGDDHPRTFGTRHELAWLDALRGRWADAERRYRALLADRRRALGDDHPDTLATRHELAWTAASQGRADEAAAAYAHLLRARERVLGADHPDTRATATALAELRRGRVHTARHLA</sequence>
<dbReference type="Pfam" id="PF13424">
    <property type="entry name" value="TPR_12"/>
    <property type="match status" value="3"/>
</dbReference>
<evidence type="ECO:0000313" key="1">
    <source>
        <dbReference type="EMBL" id="MFC6878968.1"/>
    </source>
</evidence>
<protein>
    <submittedName>
        <fullName evidence="1">Tetratricopeptide repeat protein</fullName>
    </submittedName>
</protein>
<dbReference type="SUPFAM" id="SSF48452">
    <property type="entry name" value="TPR-like"/>
    <property type="match status" value="2"/>
</dbReference>
<reference evidence="2" key="1">
    <citation type="journal article" date="2019" name="Int. J. Syst. Evol. Microbiol.">
        <title>The Global Catalogue of Microorganisms (GCM) 10K type strain sequencing project: providing services to taxonomists for standard genome sequencing and annotation.</title>
        <authorList>
            <consortium name="The Broad Institute Genomics Platform"/>
            <consortium name="The Broad Institute Genome Sequencing Center for Infectious Disease"/>
            <person name="Wu L."/>
            <person name="Ma J."/>
        </authorList>
    </citation>
    <scope>NUCLEOTIDE SEQUENCE [LARGE SCALE GENOMIC DNA]</scope>
    <source>
        <strain evidence="2">JCM 3369</strain>
    </source>
</reference>
<dbReference type="InterPro" id="IPR053137">
    <property type="entry name" value="NLR-like"/>
</dbReference>
<proteinExistence type="predicted"/>